<sequence>MHESWALGPSPTWQFVNGTLFKKREGEVITVGDRQFLMTRDMHESHWQGVEQWKVVFEGVDLQTSEPVVIKFRYLLDQHAIEPDRRGCRCRPKEFFLAAIDALQSCHGCRQFPKYIIHEEKQQSKEDPNPGAPIFILVMSKIDALPLFGHSSVPGDVLPEPLTPEDKQIIRRQCLEVLDLHDYLIKDYSSARLRPLP</sequence>
<evidence type="ECO:0000313" key="2">
    <source>
        <dbReference type="Proteomes" id="UP000283841"/>
    </source>
</evidence>
<name>A0A443HQL4_BYSSP</name>
<gene>
    <name evidence="1" type="ORF">C8Q69DRAFT_445962</name>
</gene>
<dbReference type="GeneID" id="39598377"/>
<dbReference type="AlphaFoldDB" id="A0A443HQL4"/>
<keyword evidence="2" id="KW-1185">Reference proteome</keyword>
<accession>A0A443HQL4</accession>
<dbReference type="EMBL" id="RCNU01000008">
    <property type="protein sequence ID" value="RWQ94060.1"/>
    <property type="molecule type" value="Genomic_DNA"/>
</dbReference>
<proteinExistence type="predicted"/>
<protein>
    <submittedName>
        <fullName evidence="1">Uncharacterized protein</fullName>
    </submittedName>
</protein>
<dbReference type="RefSeq" id="XP_028483705.1">
    <property type="nucleotide sequence ID" value="XM_028629100.1"/>
</dbReference>
<reference evidence="1 2" key="1">
    <citation type="journal article" date="2018" name="Front. Microbiol.">
        <title>Genomic and genetic insights into a cosmopolitan fungus, Paecilomyces variotii (Eurotiales).</title>
        <authorList>
            <person name="Urquhart A.S."/>
            <person name="Mondo S.J."/>
            <person name="Makela M.R."/>
            <person name="Hane J.K."/>
            <person name="Wiebenga A."/>
            <person name="He G."/>
            <person name="Mihaltcheva S."/>
            <person name="Pangilinan J."/>
            <person name="Lipzen A."/>
            <person name="Barry K."/>
            <person name="de Vries R.P."/>
            <person name="Grigoriev I.V."/>
            <person name="Idnurm A."/>
        </authorList>
    </citation>
    <scope>NUCLEOTIDE SEQUENCE [LARGE SCALE GENOMIC DNA]</scope>
    <source>
        <strain evidence="1 2">CBS 101075</strain>
    </source>
</reference>
<dbReference type="VEuPathDB" id="FungiDB:C8Q69DRAFT_445962"/>
<evidence type="ECO:0000313" key="1">
    <source>
        <dbReference type="EMBL" id="RWQ94060.1"/>
    </source>
</evidence>
<comment type="caution">
    <text evidence="1">The sequence shown here is derived from an EMBL/GenBank/DDBJ whole genome shotgun (WGS) entry which is preliminary data.</text>
</comment>
<dbReference type="Proteomes" id="UP000283841">
    <property type="component" value="Unassembled WGS sequence"/>
</dbReference>
<organism evidence="1 2">
    <name type="scientific">Byssochlamys spectabilis</name>
    <name type="common">Paecilomyces variotii</name>
    <dbReference type="NCBI Taxonomy" id="264951"/>
    <lineage>
        <taxon>Eukaryota</taxon>
        <taxon>Fungi</taxon>
        <taxon>Dikarya</taxon>
        <taxon>Ascomycota</taxon>
        <taxon>Pezizomycotina</taxon>
        <taxon>Eurotiomycetes</taxon>
        <taxon>Eurotiomycetidae</taxon>
        <taxon>Eurotiales</taxon>
        <taxon>Thermoascaceae</taxon>
        <taxon>Paecilomyces</taxon>
    </lineage>
</organism>